<keyword evidence="2" id="KW-1185">Reference proteome</keyword>
<evidence type="ECO:0000313" key="1">
    <source>
        <dbReference type="EMBL" id="SFQ54148.1"/>
    </source>
</evidence>
<proteinExistence type="predicted"/>
<gene>
    <name evidence="1" type="ORF">SAMN05421670_2627</name>
</gene>
<evidence type="ECO:0000313" key="2">
    <source>
        <dbReference type="Proteomes" id="UP000198734"/>
    </source>
</evidence>
<dbReference type="Proteomes" id="UP000198734">
    <property type="component" value="Unassembled WGS sequence"/>
</dbReference>
<reference evidence="2" key="1">
    <citation type="submission" date="2016-10" db="EMBL/GenBank/DDBJ databases">
        <authorList>
            <person name="Varghese N."/>
            <person name="Submissions S."/>
        </authorList>
    </citation>
    <scope>NUCLEOTIDE SEQUENCE [LARGE SCALE GENOMIC DNA]</scope>
    <source>
        <strain evidence="2">DSM 11706</strain>
    </source>
</reference>
<dbReference type="InterPro" id="IPR009057">
    <property type="entry name" value="Homeodomain-like_sf"/>
</dbReference>
<dbReference type="AlphaFoldDB" id="A0A1I5ZCN1"/>
<protein>
    <recommendedName>
        <fullName evidence="3">Helix-turn-helix domain-containing protein</fullName>
    </recommendedName>
</protein>
<name>A0A1I5ZCN1_9BACI</name>
<organism evidence="1 2">
    <name type="scientific">Psychrobacillus psychrotolerans</name>
    <dbReference type="NCBI Taxonomy" id="126156"/>
    <lineage>
        <taxon>Bacteria</taxon>
        <taxon>Bacillati</taxon>
        <taxon>Bacillota</taxon>
        <taxon>Bacilli</taxon>
        <taxon>Bacillales</taxon>
        <taxon>Bacillaceae</taxon>
        <taxon>Psychrobacillus</taxon>
    </lineage>
</organism>
<feature type="non-terminal residue" evidence="1">
    <location>
        <position position="43"/>
    </location>
</feature>
<dbReference type="SUPFAM" id="SSF46689">
    <property type="entry name" value="Homeodomain-like"/>
    <property type="match status" value="1"/>
</dbReference>
<sequence>MNIKKADVIDAFFEKGMSLRKIARDLGVDKMVISSWIEIYRFH</sequence>
<accession>A0A1I5ZCN1</accession>
<dbReference type="EMBL" id="FOXU01000004">
    <property type="protein sequence ID" value="SFQ54148.1"/>
    <property type="molecule type" value="Genomic_DNA"/>
</dbReference>
<evidence type="ECO:0008006" key="3">
    <source>
        <dbReference type="Google" id="ProtNLM"/>
    </source>
</evidence>